<dbReference type="HOGENOM" id="CLU_1683528_0_0_9"/>
<dbReference type="InterPro" id="IPR012334">
    <property type="entry name" value="Pectin_lyas_fold"/>
</dbReference>
<evidence type="ECO:0008006" key="3">
    <source>
        <dbReference type="Google" id="ProtNLM"/>
    </source>
</evidence>
<dbReference type="Gene3D" id="2.160.20.10">
    <property type="entry name" value="Single-stranded right-handed beta-helix, Pectin lyase-like"/>
    <property type="match status" value="1"/>
</dbReference>
<evidence type="ECO:0000313" key="2">
    <source>
        <dbReference type="Proteomes" id="UP000000370"/>
    </source>
</evidence>
<evidence type="ECO:0000313" key="1">
    <source>
        <dbReference type="EMBL" id="ABX40869.1"/>
    </source>
</evidence>
<gene>
    <name evidence="1" type="ordered locus">Cphy_0482</name>
</gene>
<dbReference type="Proteomes" id="UP000000370">
    <property type="component" value="Chromosome"/>
</dbReference>
<dbReference type="SUPFAM" id="SSF51126">
    <property type="entry name" value="Pectin lyase-like"/>
    <property type="match status" value="1"/>
</dbReference>
<reference evidence="2" key="1">
    <citation type="submission" date="2007-11" db="EMBL/GenBank/DDBJ databases">
        <title>Complete genome sequence of Clostridium phytofermentans ISDg.</title>
        <authorList>
            <person name="Leschine S.B."/>
            <person name="Warnick T.A."/>
            <person name="Blanchard J.L."/>
            <person name="Schnell D.J."/>
            <person name="Petit E.L."/>
            <person name="LaTouf W.G."/>
            <person name="Copeland A."/>
            <person name="Lucas S."/>
            <person name="Lapidus A."/>
            <person name="Barry K."/>
            <person name="Glavina del Rio T."/>
            <person name="Dalin E."/>
            <person name="Tice H."/>
            <person name="Pitluck S."/>
            <person name="Kiss H."/>
            <person name="Brettin T."/>
            <person name="Bruce D."/>
            <person name="Detter J.C."/>
            <person name="Han C."/>
            <person name="Kuske C."/>
            <person name="Schmutz J."/>
            <person name="Larimer F."/>
            <person name="Land M."/>
            <person name="Hauser L."/>
            <person name="Kyrpides N."/>
            <person name="Kim E.A."/>
            <person name="Richardson P."/>
        </authorList>
    </citation>
    <scope>NUCLEOTIDE SEQUENCE [LARGE SCALE GENOMIC DNA]</scope>
    <source>
        <strain evidence="2">ATCC 700394 / DSM 18823 / ISDg</strain>
    </source>
</reference>
<protein>
    <recommendedName>
        <fullName evidence="3">Right handed beta helix domain-containing protein</fullName>
    </recommendedName>
</protein>
<name>A9KI35_LACP7</name>
<dbReference type="EMBL" id="CP000885">
    <property type="protein sequence ID" value="ABX40869.1"/>
    <property type="molecule type" value="Genomic_DNA"/>
</dbReference>
<dbReference type="InterPro" id="IPR011050">
    <property type="entry name" value="Pectin_lyase_fold/virulence"/>
</dbReference>
<dbReference type="eggNOG" id="COG3420">
    <property type="taxonomic scope" value="Bacteria"/>
</dbReference>
<dbReference type="KEGG" id="cpy:Cphy_0482"/>
<accession>A9KI35</accession>
<proteinExistence type="predicted"/>
<organism evidence="1 2">
    <name type="scientific">Lachnoclostridium phytofermentans (strain ATCC 700394 / DSM 18823 / ISDg)</name>
    <name type="common">Clostridium phytofermentans</name>
    <dbReference type="NCBI Taxonomy" id="357809"/>
    <lineage>
        <taxon>Bacteria</taxon>
        <taxon>Bacillati</taxon>
        <taxon>Bacillota</taxon>
        <taxon>Clostridia</taxon>
        <taxon>Lachnospirales</taxon>
        <taxon>Lachnospiraceae</taxon>
    </lineage>
</organism>
<sequence>MQTIIRQIKGRIILDNANHCHIYNCEVYDVGMEGIHLRDNSSSNIVDMCTITDTGKVNTGYSGANYADSFIDVKGNNAIIRNNTCNRNNNSNIVDAFQGSEQLSGWGKNNDFYSNTVNLDQSSGYVLKITGNTTAKASNNTRIPAGNMYSGNITQY</sequence>
<dbReference type="AlphaFoldDB" id="A9KI35"/>
<keyword evidence="2" id="KW-1185">Reference proteome</keyword>